<name>A0AAX1QGY0_9FIRM</name>
<proteinExistence type="predicted"/>
<feature type="domain" description="Virulence-associated protein E-like" evidence="1">
    <location>
        <begin position="79"/>
        <end position="304"/>
    </location>
</feature>
<dbReference type="PANTHER" id="PTHR34985">
    <property type="entry name" value="SLR0554 PROTEIN"/>
    <property type="match status" value="1"/>
</dbReference>
<accession>A0AAX1QGY0</accession>
<protein>
    <submittedName>
        <fullName evidence="2">Virulence-associated protein E</fullName>
    </submittedName>
</protein>
<comment type="caution">
    <text evidence="2">The sequence shown here is derived from an EMBL/GenBank/DDBJ whole genome shotgun (WGS) entry which is preliminary data.</text>
</comment>
<dbReference type="EMBL" id="PRLA01000018">
    <property type="protein sequence ID" value="RAW47718.1"/>
    <property type="molecule type" value="Genomic_DNA"/>
</dbReference>
<evidence type="ECO:0000313" key="2">
    <source>
        <dbReference type="EMBL" id="RAW47718.1"/>
    </source>
</evidence>
<organism evidence="2 3">
    <name type="scientific">Faecalibacterium prausnitzii</name>
    <dbReference type="NCBI Taxonomy" id="853"/>
    <lineage>
        <taxon>Bacteria</taxon>
        <taxon>Bacillati</taxon>
        <taxon>Bacillota</taxon>
        <taxon>Clostridia</taxon>
        <taxon>Eubacteriales</taxon>
        <taxon>Oscillospiraceae</taxon>
        <taxon>Faecalibacterium</taxon>
    </lineage>
</organism>
<dbReference type="Proteomes" id="UP000250997">
    <property type="component" value="Unassembled WGS sequence"/>
</dbReference>
<dbReference type="AlphaFoldDB" id="A0AAX1QGY0"/>
<dbReference type="PANTHER" id="PTHR34985:SF1">
    <property type="entry name" value="SLR0554 PROTEIN"/>
    <property type="match status" value="1"/>
</dbReference>
<gene>
    <name evidence="2" type="ORF">C4N27_13550</name>
</gene>
<evidence type="ECO:0000259" key="1">
    <source>
        <dbReference type="Pfam" id="PF05272"/>
    </source>
</evidence>
<reference evidence="2 3" key="1">
    <citation type="submission" date="2018-02" db="EMBL/GenBank/DDBJ databases">
        <title>Complete genome sequencing of Faecalibacterium prausnitzii strains isolated from the human gut.</title>
        <authorList>
            <person name="Fitzgerald B.C."/>
            <person name="Shkoporov A.N."/>
            <person name="Ross P.R."/>
            <person name="Hill C."/>
        </authorList>
    </citation>
    <scope>NUCLEOTIDE SEQUENCE [LARGE SCALE GENOMIC DNA]</scope>
    <source>
        <strain evidence="2 3">APC942/18-1</strain>
    </source>
</reference>
<dbReference type="InterPro" id="IPR007936">
    <property type="entry name" value="VapE-like_dom"/>
</dbReference>
<evidence type="ECO:0000313" key="3">
    <source>
        <dbReference type="Proteomes" id="UP000250997"/>
    </source>
</evidence>
<dbReference type="Pfam" id="PF05272">
    <property type="entry name" value="VapE-like_dom"/>
    <property type="match status" value="1"/>
</dbReference>
<sequence>MLQNDHVLADAIRLNLLSERIDIVKPVGWPRSGKTLNDTDMKYILRRMEKYGISSEKKIESAIRIVANENRYHPIRDYLNGLQWDGTERIAHVLHHFLGAAEDEYTCEAMKIFLLGAIKRVFQPGCKFETMLCLVGGQGAGKSSFFRLLAVKDEWFSDDLRRLDDDNVYRKLQGHWIIEMSEMIATANAKSIEEIKSFLSKQKETYKVPYETHPADRLRQCVFAGTTNRQDFLPRDRTGNRRFIPIPVDAELAEVHILDNEEESRTYIDQLWAEAMTIYNSGDYKLAFSPAMQETLQAHQQDFMQEDAQAGMIYAFLEDYTGDRVCSKQLYAEALGNTNIPAEWETRAICEIMNTGISRGDIQGWQAHKTAKRYPKYGVQKGWERVTSPETGAEDFSEITDAEAKQLGFPF</sequence>